<organism evidence="3 4">
    <name type="scientific">Pseudomyxococcus hansupus</name>
    <dbReference type="NCBI Taxonomy" id="1297742"/>
    <lineage>
        <taxon>Bacteria</taxon>
        <taxon>Pseudomonadati</taxon>
        <taxon>Myxococcota</taxon>
        <taxon>Myxococcia</taxon>
        <taxon>Myxococcales</taxon>
        <taxon>Cystobacterineae</taxon>
        <taxon>Myxococcaceae</taxon>
        <taxon>Pseudomyxococcus</taxon>
    </lineage>
</organism>
<feature type="region of interest" description="Disordered" evidence="2">
    <location>
        <begin position="293"/>
        <end position="314"/>
    </location>
</feature>
<proteinExistence type="predicted"/>
<evidence type="ECO:0000313" key="4">
    <source>
        <dbReference type="Proteomes" id="UP000009026"/>
    </source>
</evidence>
<dbReference type="AlphaFoldDB" id="A0A0H4WPB7"/>
<dbReference type="GO" id="GO:0016788">
    <property type="term" value="F:hydrolase activity, acting on ester bonds"/>
    <property type="evidence" value="ECO:0007669"/>
    <property type="project" value="InterPro"/>
</dbReference>
<dbReference type="KEGG" id="mym:A176_001511"/>
<dbReference type="eggNOG" id="COG3511">
    <property type="taxonomic scope" value="Bacteria"/>
</dbReference>
<dbReference type="InterPro" id="IPR007312">
    <property type="entry name" value="Phosphoesterase"/>
</dbReference>
<name>A0A0H4WPB7_9BACT</name>
<evidence type="ECO:0000313" key="3">
    <source>
        <dbReference type="EMBL" id="AKQ64599.1"/>
    </source>
</evidence>
<dbReference type="Gene3D" id="3.40.720.10">
    <property type="entry name" value="Alkaline Phosphatase, subunit A"/>
    <property type="match status" value="2"/>
</dbReference>
<gene>
    <name evidence="3" type="ORF">A176_001511</name>
</gene>
<dbReference type="PANTHER" id="PTHR31956">
    <property type="entry name" value="NON-SPECIFIC PHOSPHOLIPASE C4-RELATED"/>
    <property type="match status" value="1"/>
</dbReference>
<dbReference type="Pfam" id="PF04185">
    <property type="entry name" value="Phosphoesterase"/>
    <property type="match status" value="1"/>
</dbReference>
<accession>A0A0H4WPB7</accession>
<dbReference type="SUPFAM" id="SSF53649">
    <property type="entry name" value="Alkaline phosphatase-like"/>
    <property type="match status" value="1"/>
</dbReference>
<dbReference type="Proteomes" id="UP000009026">
    <property type="component" value="Chromosome"/>
</dbReference>
<dbReference type="GO" id="GO:0009395">
    <property type="term" value="P:phospholipid catabolic process"/>
    <property type="evidence" value="ECO:0007669"/>
    <property type="project" value="TreeGrafter"/>
</dbReference>
<dbReference type="EMBL" id="CP012109">
    <property type="protein sequence ID" value="AKQ64599.1"/>
    <property type="molecule type" value="Genomic_DNA"/>
</dbReference>
<keyword evidence="1" id="KW-0378">Hydrolase</keyword>
<keyword evidence="4" id="KW-1185">Reference proteome</keyword>
<dbReference type="PANTHER" id="PTHR31956:SF2">
    <property type="entry name" value="NON-SPECIFIC PHOSPHOLIPASE C6"/>
    <property type="match status" value="1"/>
</dbReference>
<evidence type="ECO:0000256" key="2">
    <source>
        <dbReference type="SAM" id="MobiDB-lite"/>
    </source>
</evidence>
<dbReference type="PATRIC" id="fig|1297742.4.peg.1529"/>
<protein>
    <submittedName>
        <fullName evidence="3">Phospholipase C 4</fullName>
    </submittedName>
</protein>
<sequence length="374" mass="41175">MKCYAPEQLPVLTALAREFAVCDQWFSSLPGPTWPNRFFVNAASAGGLDHSPSMTEIVEWEANLEGGFRFEGGTLFTQPQLSWAVYSAGGLCITQAMQGVRSHDIRPFDRFASDLQERPVAQYTFIEPNYGDVVNDSYAGGNSQHPRDDVRKGELLIKATYEAIRNSPVWNESLLIVTWDEHGGFYDHVTPPPAPSPGDARVMPAAVNKYGFTFQQYGVRVPAVVVSPWIARNVIDHRLYDHASVPATVESLFGLAPMTQRDANANSVAPLATLASPRTDCPERLQVPADFAGAPAPEQQPLKRPAPTDSVSEGHLPSFLHLAMRTDLELSQPTERQAILARVKAIQTRAEAEQYMRDVSQRLDAFRAGSATKP</sequence>
<dbReference type="STRING" id="1297742.A176_001511"/>
<reference evidence="3 4" key="1">
    <citation type="journal article" date="2016" name="PLoS ONE">
        <title>Complete Genome Sequence and Comparative Genomics of a Novel Myxobacterium Myxococcus hansupus.</title>
        <authorList>
            <person name="Sharma G."/>
            <person name="Narwani T."/>
            <person name="Subramanian S."/>
        </authorList>
    </citation>
    <scope>NUCLEOTIDE SEQUENCE [LARGE SCALE GENOMIC DNA]</scope>
    <source>
        <strain evidence="4">mixupus</strain>
    </source>
</reference>
<evidence type="ECO:0000256" key="1">
    <source>
        <dbReference type="ARBA" id="ARBA00022801"/>
    </source>
</evidence>
<dbReference type="InterPro" id="IPR017850">
    <property type="entry name" value="Alkaline_phosphatase_core_sf"/>
</dbReference>